<organism evidence="1">
    <name type="scientific">marine metagenome</name>
    <dbReference type="NCBI Taxonomy" id="408172"/>
    <lineage>
        <taxon>unclassified sequences</taxon>
        <taxon>metagenomes</taxon>
        <taxon>ecological metagenomes</taxon>
    </lineage>
</organism>
<accession>A0A382B321</accession>
<evidence type="ECO:0000313" key="1">
    <source>
        <dbReference type="EMBL" id="SVB08155.1"/>
    </source>
</evidence>
<gene>
    <name evidence="1" type="ORF">METZ01_LOCUS161009</name>
</gene>
<name>A0A382B321_9ZZZZ</name>
<reference evidence="1" key="1">
    <citation type="submission" date="2018-05" db="EMBL/GenBank/DDBJ databases">
        <authorList>
            <person name="Lanie J.A."/>
            <person name="Ng W.-L."/>
            <person name="Kazmierczak K.M."/>
            <person name="Andrzejewski T.M."/>
            <person name="Davidsen T.M."/>
            <person name="Wayne K.J."/>
            <person name="Tettelin H."/>
            <person name="Glass J.I."/>
            <person name="Rusch D."/>
            <person name="Podicherti R."/>
            <person name="Tsui H.-C.T."/>
            <person name="Winkler M.E."/>
        </authorList>
    </citation>
    <scope>NUCLEOTIDE SEQUENCE</scope>
</reference>
<dbReference type="AlphaFoldDB" id="A0A382B321"/>
<sequence length="38" mass="4258">MKSAKRAVILVGHGGLPSDIPSEIVEKFMRLHKTRVKQ</sequence>
<protein>
    <submittedName>
        <fullName evidence="1">Uncharacterized protein</fullName>
    </submittedName>
</protein>
<proteinExistence type="predicted"/>
<dbReference type="EMBL" id="UINC01027980">
    <property type="protein sequence ID" value="SVB08155.1"/>
    <property type="molecule type" value="Genomic_DNA"/>
</dbReference>